<keyword evidence="1" id="KW-0472">Membrane</keyword>
<evidence type="ECO:0000313" key="2">
    <source>
        <dbReference type="EMBL" id="CAL1587179.1"/>
    </source>
</evidence>
<name>A0AAV2KGV7_KNICA</name>
<gene>
    <name evidence="2" type="ORF">KC01_LOCUS17148</name>
</gene>
<accession>A0AAV2KGV7</accession>
<keyword evidence="3" id="KW-1185">Reference proteome</keyword>
<dbReference type="EMBL" id="OZ035839">
    <property type="protein sequence ID" value="CAL1587179.1"/>
    <property type="molecule type" value="Genomic_DNA"/>
</dbReference>
<keyword evidence="1" id="KW-0812">Transmembrane</keyword>
<feature type="transmembrane region" description="Helical" evidence="1">
    <location>
        <begin position="96"/>
        <end position="129"/>
    </location>
</feature>
<feature type="transmembrane region" description="Helical" evidence="1">
    <location>
        <begin position="30"/>
        <end position="63"/>
    </location>
</feature>
<dbReference type="Proteomes" id="UP001497482">
    <property type="component" value="Chromosome 17"/>
</dbReference>
<dbReference type="AlphaFoldDB" id="A0AAV2KGV7"/>
<keyword evidence="1" id="KW-1133">Transmembrane helix</keyword>
<organism evidence="2 3">
    <name type="scientific">Knipowitschia caucasica</name>
    <name type="common">Caucasian dwarf goby</name>
    <name type="synonym">Pomatoschistus caucasicus</name>
    <dbReference type="NCBI Taxonomy" id="637954"/>
    <lineage>
        <taxon>Eukaryota</taxon>
        <taxon>Metazoa</taxon>
        <taxon>Chordata</taxon>
        <taxon>Craniata</taxon>
        <taxon>Vertebrata</taxon>
        <taxon>Euteleostomi</taxon>
        <taxon>Actinopterygii</taxon>
        <taxon>Neopterygii</taxon>
        <taxon>Teleostei</taxon>
        <taxon>Neoteleostei</taxon>
        <taxon>Acanthomorphata</taxon>
        <taxon>Gobiaria</taxon>
        <taxon>Gobiiformes</taxon>
        <taxon>Gobioidei</taxon>
        <taxon>Gobiidae</taxon>
        <taxon>Gobiinae</taxon>
        <taxon>Knipowitschia</taxon>
    </lineage>
</organism>
<sequence>MEVCQDMVDDGKPGNGSGVEVVGNGGGTDLVGVCVVCVGVVLFVWLLVVWCGVVGVGLVGWLWGGLGVWWLFILGGVVCVWVGCGGRYLGFGLGCVVCLCGLVGVVGCVVGCSCWFWFGVCVGVVVVGWVL</sequence>
<protein>
    <submittedName>
        <fullName evidence="2">Uncharacterized protein</fullName>
    </submittedName>
</protein>
<reference evidence="2 3" key="1">
    <citation type="submission" date="2024-04" db="EMBL/GenBank/DDBJ databases">
        <authorList>
            <person name="Waldvogel A.-M."/>
            <person name="Schoenle A."/>
        </authorList>
    </citation>
    <scope>NUCLEOTIDE SEQUENCE [LARGE SCALE GENOMIC DNA]</scope>
</reference>
<evidence type="ECO:0000313" key="3">
    <source>
        <dbReference type="Proteomes" id="UP001497482"/>
    </source>
</evidence>
<feature type="transmembrane region" description="Helical" evidence="1">
    <location>
        <begin position="69"/>
        <end position="89"/>
    </location>
</feature>
<proteinExistence type="predicted"/>
<evidence type="ECO:0000256" key="1">
    <source>
        <dbReference type="SAM" id="Phobius"/>
    </source>
</evidence>